<dbReference type="GO" id="GO:0046872">
    <property type="term" value="F:metal ion binding"/>
    <property type="evidence" value="ECO:0007669"/>
    <property type="project" value="UniProtKB-KW"/>
</dbReference>
<dbReference type="Gene3D" id="3.30.70.360">
    <property type="match status" value="1"/>
</dbReference>
<proteinExistence type="inferred from homology"/>
<dbReference type="Gene3D" id="1.10.150.900">
    <property type="match status" value="1"/>
</dbReference>
<evidence type="ECO:0000256" key="3">
    <source>
        <dbReference type="ARBA" id="ARBA00022723"/>
    </source>
</evidence>
<dbReference type="RefSeq" id="WP_167149165.1">
    <property type="nucleotide sequence ID" value="NZ_JAAMOX010000001.1"/>
</dbReference>
<keyword evidence="4 7" id="KW-0378">Hydrolase</keyword>
<dbReference type="InterPro" id="IPR011650">
    <property type="entry name" value="Peptidase_M20_dimer"/>
</dbReference>
<dbReference type="PANTHER" id="PTHR45962:SF1">
    <property type="entry name" value="N-FATTY-ACYL-AMINO ACID SYNTHASE_HYDROLASE PM20D1"/>
    <property type="match status" value="1"/>
</dbReference>
<evidence type="ECO:0000259" key="6">
    <source>
        <dbReference type="Pfam" id="PF07687"/>
    </source>
</evidence>
<dbReference type="Proteomes" id="UP000541033">
    <property type="component" value="Unassembled WGS sequence"/>
</dbReference>
<dbReference type="Pfam" id="PF07687">
    <property type="entry name" value="M20_dimer"/>
    <property type="match status" value="1"/>
</dbReference>
<evidence type="ECO:0000256" key="1">
    <source>
        <dbReference type="ARBA" id="ARBA00006247"/>
    </source>
</evidence>
<sequence length="443" mass="47888">MSDSAVDRFRTLLRIPTVSPPLEADTDWASFQRFREALADLYPSLHANLEHELVAEHSILFRWKGASSEQPSVLMAHYDVVPATDEGWTHPPFSATLTGEGTDDATIWSRGAIDDKGALVTLLEAAEKLSVDGFVPKHDIYLSFGHNEEVQGSGAQAIAKLFTERGVTPAFVLDEGGAVVEGVFPGVEKPIAVVGVSEKGIMNVRLTVRQQGGHASTPPDMTATARLARAIDRLRRNQFPAKLTATNVAMVSILGAEATGPLAYAAKYPTAAKSLLPQVFARMSDETRAMVRTTMAVTQLEGSLAANALAESAKAIVNVRIAVGSSVAESIRHLTKAIHDPLVSITIDEANEPSRTSPHDGPAWEHLAASIRDTFDNTIVTPYIMLGASDARHFAKLSAHVYRFSPFDLTTDERGALHAVDERIRVSSYLRGISFYERLVAGL</sequence>
<dbReference type="Gene3D" id="3.40.630.10">
    <property type="entry name" value="Zn peptidases"/>
    <property type="match status" value="1"/>
</dbReference>
<feature type="domain" description="Peptidase M20 dimerisation" evidence="6">
    <location>
        <begin position="197"/>
        <end position="341"/>
    </location>
</feature>
<keyword evidence="7" id="KW-0121">Carboxypeptidase</keyword>
<name>A0A7X5R0T8_9MICO</name>
<gene>
    <name evidence="7" type="ORF">FHX76_001374</name>
</gene>
<dbReference type="EMBL" id="JAAMOX010000001">
    <property type="protein sequence ID" value="NIH53506.1"/>
    <property type="molecule type" value="Genomic_DNA"/>
</dbReference>
<protein>
    <submittedName>
        <fullName evidence="7">Carboxypeptidase PM20D1</fullName>
        <ecNumber evidence="7">3.4.17.-</ecNumber>
    </submittedName>
</protein>
<evidence type="ECO:0000256" key="5">
    <source>
        <dbReference type="ARBA" id="ARBA00022833"/>
    </source>
</evidence>
<keyword evidence="8" id="KW-1185">Reference proteome</keyword>
<dbReference type="SUPFAM" id="SSF53187">
    <property type="entry name" value="Zn-dependent exopeptidases"/>
    <property type="match status" value="1"/>
</dbReference>
<dbReference type="AlphaFoldDB" id="A0A7X5R0T8"/>
<evidence type="ECO:0000256" key="2">
    <source>
        <dbReference type="ARBA" id="ARBA00022670"/>
    </source>
</evidence>
<dbReference type="GO" id="GO:0004180">
    <property type="term" value="F:carboxypeptidase activity"/>
    <property type="evidence" value="ECO:0007669"/>
    <property type="project" value="UniProtKB-KW"/>
</dbReference>
<comment type="similarity">
    <text evidence="1">Belongs to the peptidase M20A family.</text>
</comment>
<evidence type="ECO:0000256" key="4">
    <source>
        <dbReference type="ARBA" id="ARBA00022801"/>
    </source>
</evidence>
<evidence type="ECO:0000313" key="7">
    <source>
        <dbReference type="EMBL" id="NIH53506.1"/>
    </source>
</evidence>
<keyword evidence="3" id="KW-0479">Metal-binding</keyword>
<dbReference type="SUPFAM" id="SSF55031">
    <property type="entry name" value="Bacterial exopeptidase dimerisation domain"/>
    <property type="match status" value="1"/>
</dbReference>
<organism evidence="7 8">
    <name type="scientific">Lysinibacter cavernae</name>
    <dbReference type="NCBI Taxonomy" id="1640652"/>
    <lineage>
        <taxon>Bacteria</taxon>
        <taxon>Bacillati</taxon>
        <taxon>Actinomycetota</taxon>
        <taxon>Actinomycetes</taxon>
        <taxon>Micrococcales</taxon>
        <taxon>Microbacteriaceae</taxon>
        <taxon>Lysinibacter</taxon>
    </lineage>
</organism>
<dbReference type="PANTHER" id="PTHR45962">
    <property type="entry name" value="N-FATTY-ACYL-AMINO ACID SYNTHASE/HYDROLASE PM20D1"/>
    <property type="match status" value="1"/>
</dbReference>
<dbReference type="InterPro" id="IPR002933">
    <property type="entry name" value="Peptidase_M20"/>
</dbReference>
<reference evidence="7 8" key="1">
    <citation type="submission" date="2020-02" db="EMBL/GenBank/DDBJ databases">
        <title>Sequencing the genomes of 1000 actinobacteria strains.</title>
        <authorList>
            <person name="Klenk H.-P."/>
        </authorList>
    </citation>
    <scope>NUCLEOTIDE SEQUENCE [LARGE SCALE GENOMIC DNA]</scope>
    <source>
        <strain evidence="7 8">DSM 27960</strain>
    </source>
</reference>
<keyword evidence="5" id="KW-0862">Zinc</keyword>
<dbReference type="InterPro" id="IPR036264">
    <property type="entry name" value="Bact_exopeptidase_dim_dom"/>
</dbReference>
<keyword evidence="2" id="KW-0645">Protease</keyword>
<comment type="caution">
    <text evidence="7">The sequence shown here is derived from an EMBL/GenBank/DDBJ whole genome shotgun (WGS) entry which is preliminary data.</text>
</comment>
<dbReference type="Pfam" id="PF01546">
    <property type="entry name" value="Peptidase_M20"/>
    <property type="match status" value="1"/>
</dbReference>
<dbReference type="InterPro" id="IPR047177">
    <property type="entry name" value="Pept_M20A"/>
</dbReference>
<accession>A0A7X5R0T8</accession>
<dbReference type="EC" id="3.4.17.-" evidence="7"/>
<dbReference type="PIRSF" id="PIRSF036696">
    <property type="entry name" value="ACY-1"/>
    <property type="match status" value="1"/>
</dbReference>
<dbReference type="GO" id="GO:0006508">
    <property type="term" value="P:proteolysis"/>
    <property type="evidence" value="ECO:0007669"/>
    <property type="project" value="UniProtKB-KW"/>
</dbReference>
<evidence type="ECO:0000313" key="8">
    <source>
        <dbReference type="Proteomes" id="UP000541033"/>
    </source>
</evidence>